<evidence type="ECO:0000256" key="7">
    <source>
        <dbReference type="ARBA" id="ARBA00022898"/>
    </source>
</evidence>
<sequence>MKDLRPLLEQARRDHLYRRPRVLDSPQRPEVIVDGKAMLSFTSNDYLGLAADTRVAGAFRKGIERWGSGSGAAHLVTGHSRAHQQLEEELAAFTGRERALLFSSGYMANLAVITTLLGRGDTVIEDRLDHASLVDGARLSDARLLRFPHGDLDAAKKQLDKASGEKLLAVDGVFSMDGDLADLPALGELCRQRDAWLMVDDAHGLGVLGAHGGGSLEHWKLDTQQVPVLMGTLGKAFGTAGAFVAGSEVLIETLIQKARTYIFTTALPAAVAEATRCSLNILREESWRRTRLQELVARFREGAARLGFDLPVSSTPIQPLIAGSAEKALQWSRLLEEQGILVTAIRPPTVPKGSARLRITFSASHSDDHLQRLLSALERLQP</sequence>
<dbReference type="SUPFAM" id="SSF53383">
    <property type="entry name" value="PLP-dependent transferases"/>
    <property type="match status" value="1"/>
</dbReference>
<dbReference type="GO" id="GO:0009102">
    <property type="term" value="P:biotin biosynthetic process"/>
    <property type="evidence" value="ECO:0007669"/>
    <property type="project" value="UniProtKB-UniRule"/>
</dbReference>
<feature type="modified residue" description="N6-(pyridoxal phosphate)lysine" evidence="9 10">
    <location>
        <position position="235"/>
    </location>
</feature>
<feature type="binding site" evidence="9">
    <location>
        <position position="349"/>
    </location>
    <ligand>
        <name>substrate</name>
    </ligand>
</feature>
<evidence type="ECO:0000256" key="4">
    <source>
        <dbReference type="ARBA" id="ARBA00011738"/>
    </source>
</evidence>
<evidence type="ECO:0000256" key="5">
    <source>
        <dbReference type="ARBA" id="ARBA00022679"/>
    </source>
</evidence>
<dbReference type="Proteomes" id="UP000886339">
    <property type="component" value="Unassembled WGS sequence"/>
</dbReference>
<dbReference type="CDD" id="cd06454">
    <property type="entry name" value="KBL_like"/>
    <property type="match status" value="1"/>
</dbReference>
<feature type="domain" description="Aminotransferase class I/classII large" evidence="11">
    <location>
        <begin position="38"/>
        <end position="377"/>
    </location>
</feature>
<evidence type="ECO:0000256" key="3">
    <source>
        <dbReference type="ARBA" id="ARBA00010008"/>
    </source>
</evidence>
<comment type="catalytic activity">
    <reaction evidence="8 9">
        <text>6-carboxyhexanoyl-[ACP] + L-alanine + H(+) = (8S)-8-amino-7-oxononanoate + holo-[ACP] + CO2</text>
        <dbReference type="Rhea" id="RHEA:42288"/>
        <dbReference type="Rhea" id="RHEA-COMP:9685"/>
        <dbReference type="Rhea" id="RHEA-COMP:9955"/>
        <dbReference type="ChEBI" id="CHEBI:15378"/>
        <dbReference type="ChEBI" id="CHEBI:16526"/>
        <dbReference type="ChEBI" id="CHEBI:57972"/>
        <dbReference type="ChEBI" id="CHEBI:64479"/>
        <dbReference type="ChEBI" id="CHEBI:78846"/>
        <dbReference type="ChEBI" id="CHEBI:149468"/>
        <dbReference type="EC" id="2.3.1.47"/>
    </reaction>
</comment>
<dbReference type="InterPro" id="IPR001917">
    <property type="entry name" value="Aminotrans_II_pyridoxalP_BS"/>
</dbReference>
<dbReference type="InterPro" id="IPR015424">
    <property type="entry name" value="PyrdxlP-dep_Trfase"/>
</dbReference>
<organism evidence="12">
    <name type="scientific">Thiolapillus brandeum</name>
    <dbReference type="NCBI Taxonomy" id="1076588"/>
    <lineage>
        <taxon>Bacteria</taxon>
        <taxon>Pseudomonadati</taxon>
        <taxon>Pseudomonadota</taxon>
        <taxon>Gammaproteobacteria</taxon>
        <taxon>Chromatiales</taxon>
        <taxon>Sedimenticolaceae</taxon>
        <taxon>Thiolapillus</taxon>
    </lineage>
</organism>
<dbReference type="EMBL" id="DRLF01000168">
    <property type="protein sequence ID" value="HEC06111.1"/>
    <property type="molecule type" value="Genomic_DNA"/>
</dbReference>
<reference evidence="12" key="1">
    <citation type="journal article" date="2020" name="mSystems">
        <title>Genome- and Community-Level Interaction Insights into Carbon Utilization and Element Cycling Functions of Hydrothermarchaeota in Hydrothermal Sediment.</title>
        <authorList>
            <person name="Zhou Z."/>
            <person name="Liu Y."/>
            <person name="Xu W."/>
            <person name="Pan J."/>
            <person name="Luo Z.H."/>
            <person name="Li M."/>
        </authorList>
    </citation>
    <scope>NUCLEOTIDE SEQUENCE [LARGE SCALE GENOMIC DNA]</scope>
    <source>
        <strain evidence="12">HyVt-458</strain>
    </source>
</reference>
<dbReference type="PANTHER" id="PTHR13693:SF100">
    <property type="entry name" value="8-AMINO-7-OXONONANOATE SYNTHASE"/>
    <property type="match status" value="1"/>
</dbReference>
<comment type="similarity">
    <text evidence="3 9">Belongs to the class-II pyridoxal-phosphate-dependent aminotransferase family. BioF subfamily.</text>
</comment>
<evidence type="ECO:0000313" key="12">
    <source>
        <dbReference type="EMBL" id="HEC06111.1"/>
    </source>
</evidence>
<feature type="binding site" evidence="9">
    <location>
        <position position="18"/>
    </location>
    <ligand>
        <name>substrate</name>
    </ligand>
</feature>
<feature type="binding site" evidence="9">
    <location>
        <position position="175"/>
    </location>
    <ligand>
        <name>pyridoxal 5'-phosphate</name>
        <dbReference type="ChEBI" id="CHEBI:597326"/>
    </ligand>
</feature>
<evidence type="ECO:0000256" key="2">
    <source>
        <dbReference type="ARBA" id="ARBA00004746"/>
    </source>
</evidence>
<keyword evidence="5 9" id="KW-0808">Transferase</keyword>
<dbReference type="InterPro" id="IPR015421">
    <property type="entry name" value="PyrdxlP-dep_Trfase_major"/>
</dbReference>
<dbReference type="UniPathway" id="UPA00078"/>
<protein>
    <recommendedName>
        <fullName evidence="9">8-amino-7-oxononanoate synthase</fullName>
        <shortName evidence="9">AONS</shortName>
        <ecNumber evidence="9">2.3.1.47</ecNumber>
    </recommendedName>
    <alternativeName>
        <fullName evidence="9">7-keto-8-amino-pelargonic acid synthase</fullName>
        <shortName evidence="9">7-KAP synthase</shortName>
        <shortName evidence="9">KAPA synthase</shortName>
    </alternativeName>
    <alternativeName>
        <fullName evidence="9">8-amino-7-ketopelargonate synthase</fullName>
    </alternativeName>
</protein>
<dbReference type="InterPro" id="IPR015422">
    <property type="entry name" value="PyrdxlP-dep_Trfase_small"/>
</dbReference>
<evidence type="ECO:0000256" key="1">
    <source>
        <dbReference type="ARBA" id="ARBA00001933"/>
    </source>
</evidence>
<dbReference type="PROSITE" id="PS00599">
    <property type="entry name" value="AA_TRANSFER_CLASS_2"/>
    <property type="match status" value="1"/>
</dbReference>
<dbReference type="InterPro" id="IPR050087">
    <property type="entry name" value="AON_synthase_class-II"/>
</dbReference>
<dbReference type="InterPro" id="IPR022834">
    <property type="entry name" value="AONS_Proteobacteria"/>
</dbReference>
<dbReference type="Pfam" id="PF00155">
    <property type="entry name" value="Aminotran_1_2"/>
    <property type="match status" value="1"/>
</dbReference>
<comment type="pathway">
    <text evidence="2 9">Cofactor biosynthesis; biotin biosynthesis.</text>
</comment>
<dbReference type="Gene3D" id="3.90.1150.10">
    <property type="entry name" value="Aspartate Aminotransferase, domain 1"/>
    <property type="match status" value="1"/>
</dbReference>
<dbReference type="PANTHER" id="PTHR13693">
    <property type="entry name" value="CLASS II AMINOTRANSFERASE/8-AMINO-7-OXONONANOATE SYNTHASE"/>
    <property type="match status" value="1"/>
</dbReference>
<keyword evidence="7 9" id="KW-0663">Pyridoxal phosphate</keyword>
<evidence type="ECO:0000256" key="9">
    <source>
        <dbReference type="HAMAP-Rule" id="MF_01693"/>
    </source>
</evidence>
<comment type="subunit">
    <text evidence="4 9">Homodimer.</text>
</comment>
<dbReference type="InterPro" id="IPR004839">
    <property type="entry name" value="Aminotransferase_I/II_large"/>
</dbReference>
<dbReference type="GO" id="GO:0008710">
    <property type="term" value="F:8-amino-7-oxononanoate synthase activity"/>
    <property type="evidence" value="ECO:0007669"/>
    <property type="project" value="UniProtKB-UniRule"/>
</dbReference>
<dbReference type="AlphaFoldDB" id="A0A831WF15"/>
<proteinExistence type="inferred from homology"/>
<evidence type="ECO:0000259" key="11">
    <source>
        <dbReference type="Pfam" id="PF00155"/>
    </source>
</evidence>
<comment type="function">
    <text evidence="9">Catalyzes the decarboxylative condensation of pimeloyl-[acyl-carrier protein] and L-alanine to produce 8-amino-7-oxononanoate (AON), [acyl-carrier protein], and carbon dioxide.</text>
</comment>
<keyword evidence="6 9" id="KW-0093">Biotin biosynthesis</keyword>
<evidence type="ECO:0000256" key="10">
    <source>
        <dbReference type="PIRSR" id="PIRSR604723-51"/>
    </source>
</evidence>
<feature type="binding site" evidence="9">
    <location>
        <position position="130"/>
    </location>
    <ligand>
        <name>substrate</name>
    </ligand>
</feature>
<dbReference type="HAMAP" id="MF_01693">
    <property type="entry name" value="BioF_aminotrans_2"/>
    <property type="match status" value="1"/>
</dbReference>
<feature type="binding site" evidence="9">
    <location>
        <begin position="105"/>
        <end position="106"/>
    </location>
    <ligand>
        <name>pyridoxal 5'-phosphate</name>
        <dbReference type="ChEBI" id="CHEBI:597326"/>
    </ligand>
</feature>
<comment type="cofactor">
    <cofactor evidence="1 9 10">
        <name>pyridoxal 5'-phosphate</name>
        <dbReference type="ChEBI" id="CHEBI:597326"/>
    </cofactor>
</comment>
<evidence type="ECO:0000256" key="8">
    <source>
        <dbReference type="ARBA" id="ARBA00047715"/>
    </source>
</evidence>
<dbReference type="GO" id="GO:0030170">
    <property type="term" value="F:pyridoxal phosphate binding"/>
    <property type="evidence" value="ECO:0007669"/>
    <property type="project" value="UniProtKB-UniRule"/>
</dbReference>
<dbReference type="NCBIfam" id="TIGR00858">
    <property type="entry name" value="bioF"/>
    <property type="match status" value="1"/>
</dbReference>
<name>A0A831WF15_9GAMM</name>
<gene>
    <name evidence="9 12" type="primary">bioF</name>
    <name evidence="12" type="ORF">ENJ12_04635</name>
</gene>
<dbReference type="EC" id="2.3.1.47" evidence="9"/>
<evidence type="ECO:0000256" key="6">
    <source>
        <dbReference type="ARBA" id="ARBA00022756"/>
    </source>
</evidence>
<feature type="binding site" evidence="9">
    <location>
        <position position="203"/>
    </location>
    <ligand>
        <name>pyridoxal 5'-phosphate</name>
        <dbReference type="ChEBI" id="CHEBI:597326"/>
    </ligand>
</feature>
<accession>A0A831WF15</accession>
<dbReference type="Gene3D" id="3.40.640.10">
    <property type="entry name" value="Type I PLP-dependent aspartate aminotransferase-like (Major domain)"/>
    <property type="match status" value="1"/>
</dbReference>
<keyword evidence="12" id="KW-0012">Acyltransferase</keyword>
<feature type="binding site" evidence="9">
    <location>
        <position position="232"/>
    </location>
    <ligand>
        <name>pyridoxal 5'-phosphate</name>
        <dbReference type="ChEBI" id="CHEBI:597326"/>
    </ligand>
</feature>
<dbReference type="InterPro" id="IPR004723">
    <property type="entry name" value="AONS_Archaea/Proteobacteria"/>
</dbReference>
<comment type="caution">
    <text evidence="12">The sequence shown here is derived from an EMBL/GenBank/DDBJ whole genome shotgun (WGS) entry which is preliminary data.</text>
</comment>